<dbReference type="GO" id="GO:0005524">
    <property type="term" value="F:ATP binding"/>
    <property type="evidence" value="ECO:0007669"/>
    <property type="project" value="UniProtKB-KW"/>
</dbReference>
<evidence type="ECO:0000256" key="7">
    <source>
        <dbReference type="ARBA" id="ARBA00022840"/>
    </source>
</evidence>
<dbReference type="Pfam" id="PF00005">
    <property type="entry name" value="ABC_tran"/>
    <property type="match status" value="2"/>
</dbReference>
<dbReference type="Gene3D" id="3.40.50.300">
    <property type="entry name" value="P-loop containing nucleotide triphosphate hydrolases"/>
    <property type="match status" value="2"/>
</dbReference>
<keyword evidence="12" id="KW-1185">Reference proteome</keyword>
<dbReference type="FunFam" id="3.40.50.300:FF:000127">
    <property type="entry name" value="Ribose import ATP-binding protein RbsA"/>
    <property type="match status" value="1"/>
</dbReference>
<protein>
    <submittedName>
        <fullName evidence="11">Sugar ABC transporter ATP-binding protein</fullName>
    </submittedName>
</protein>
<reference evidence="11" key="1">
    <citation type="submission" date="2021-04" db="EMBL/GenBank/DDBJ databases">
        <title>Sinoanaerobacter chloroacetimidivorans sp. nov., an obligate anaerobic bacterium isolated from anaerobic sludge.</title>
        <authorList>
            <person name="Bao Y."/>
        </authorList>
    </citation>
    <scope>NUCLEOTIDE SEQUENCE</scope>
    <source>
        <strain evidence="11">BAD-6</strain>
    </source>
</reference>
<feature type="domain" description="ABC transporter" evidence="10">
    <location>
        <begin position="9"/>
        <end position="245"/>
    </location>
</feature>
<evidence type="ECO:0000256" key="1">
    <source>
        <dbReference type="ARBA" id="ARBA00004202"/>
    </source>
</evidence>
<evidence type="ECO:0000313" key="11">
    <source>
        <dbReference type="EMBL" id="MBR0597866.1"/>
    </source>
</evidence>
<dbReference type="InterPro" id="IPR050107">
    <property type="entry name" value="ABC_carbohydrate_import_ATPase"/>
</dbReference>
<dbReference type="SMART" id="SM00382">
    <property type="entry name" value="AAA"/>
    <property type="match status" value="2"/>
</dbReference>
<keyword evidence="8" id="KW-1278">Translocase</keyword>
<evidence type="ECO:0000256" key="8">
    <source>
        <dbReference type="ARBA" id="ARBA00022967"/>
    </source>
</evidence>
<dbReference type="SUPFAM" id="SSF52540">
    <property type="entry name" value="P-loop containing nucleoside triphosphate hydrolases"/>
    <property type="match status" value="2"/>
</dbReference>
<evidence type="ECO:0000259" key="10">
    <source>
        <dbReference type="PROSITE" id="PS50893"/>
    </source>
</evidence>
<dbReference type="InterPro" id="IPR027417">
    <property type="entry name" value="P-loop_NTPase"/>
</dbReference>
<dbReference type="PANTHER" id="PTHR43790:SF3">
    <property type="entry name" value="D-ALLOSE IMPORT ATP-BINDING PROTEIN ALSA-RELATED"/>
    <property type="match status" value="1"/>
</dbReference>
<dbReference type="GO" id="GO:0005886">
    <property type="term" value="C:plasma membrane"/>
    <property type="evidence" value="ECO:0007669"/>
    <property type="project" value="UniProtKB-SubCell"/>
</dbReference>
<organism evidence="11 12">
    <name type="scientific">Sinanaerobacter chloroacetimidivorans</name>
    <dbReference type="NCBI Taxonomy" id="2818044"/>
    <lineage>
        <taxon>Bacteria</taxon>
        <taxon>Bacillati</taxon>
        <taxon>Bacillota</taxon>
        <taxon>Clostridia</taxon>
        <taxon>Peptostreptococcales</taxon>
        <taxon>Anaerovoracaceae</taxon>
        <taxon>Sinanaerobacter</taxon>
    </lineage>
</organism>
<dbReference type="PANTHER" id="PTHR43790">
    <property type="entry name" value="CARBOHYDRATE TRANSPORT ATP-BINDING PROTEIN MG119-RELATED"/>
    <property type="match status" value="1"/>
</dbReference>
<dbReference type="InterPro" id="IPR003439">
    <property type="entry name" value="ABC_transporter-like_ATP-bd"/>
</dbReference>
<dbReference type="EMBL" id="JAGSND010000004">
    <property type="protein sequence ID" value="MBR0597866.1"/>
    <property type="molecule type" value="Genomic_DNA"/>
</dbReference>
<name>A0A8J8B1N9_9FIRM</name>
<evidence type="ECO:0000256" key="6">
    <source>
        <dbReference type="ARBA" id="ARBA00022741"/>
    </source>
</evidence>
<reference evidence="11" key="2">
    <citation type="submission" date="2021-04" db="EMBL/GenBank/DDBJ databases">
        <authorList>
            <person name="Liu J."/>
        </authorList>
    </citation>
    <scope>NUCLEOTIDE SEQUENCE</scope>
    <source>
        <strain evidence="11">BAD-6</strain>
    </source>
</reference>
<dbReference type="RefSeq" id="WP_227017993.1">
    <property type="nucleotide sequence ID" value="NZ_JAGSND010000004.1"/>
</dbReference>
<keyword evidence="5" id="KW-0677">Repeat</keyword>
<keyword evidence="9" id="KW-0472">Membrane</keyword>
<dbReference type="PROSITE" id="PS50893">
    <property type="entry name" value="ABC_TRANSPORTER_2"/>
    <property type="match status" value="2"/>
</dbReference>
<evidence type="ECO:0000313" key="12">
    <source>
        <dbReference type="Proteomes" id="UP000675664"/>
    </source>
</evidence>
<keyword evidence="4" id="KW-0762">Sugar transport</keyword>
<evidence type="ECO:0000256" key="4">
    <source>
        <dbReference type="ARBA" id="ARBA00022597"/>
    </source>
</evidence>
<dbReference type="AlphaFoldDB" id="A0A8J8B1N9"/>
<keyword evidence="3" id="KW-1003">Cell membrane</keyword>
<accession>A0A8J8B1N9</accession>
<dbReference type="GO" id="GO:0016887">
    <property type="term" value="F:ATP hydrolysis activity"/>
    <property type="evidence" value="ECO:0007669"/>
    <property type="project" value="InterPro"/>
</dbReference>
<keyword evidence="6" id="KW-0547">Nucleotide-binding</keyword>
<keyword evidence="7 11" id="KW-0067">ATP-binding</keyword>
<comment type="caution">
    <text evidence="11">The sequence shown here is derived from an EMBL/GenBank/DDBJ whole genome shotgun (WGS) entry which is preliminary data.</text>
</comment>
<dbReference type="Proteomes" id="UP000675664">
    <property type="component" value="Unassembled WGS sequence"/>
</dbReference>
<feature type="domain" description="ABC transporter" evidence="10">
    <location>
        <begin position="256"/>
        <end position="501"/>
    </location>
</feature>
<evidence type="ECO:0000256" key="2">
    <source>
        <dbReference type="ARBA" id="ARBA00022448"/>
    </source>
</evidence>
<sequence>MDNTKNDMVKMTDISKRFGGVTALDNVSFSAKPGEIHALLGENGAGKSTLMKVLAGAIEKDAGKIEIDGKEVSINNPKQGQDCGISVIYQEFALAKHLTAAENIFIDSLGEGKTLVNWKKLKQRAKVVLEEMGFGDIDPSKPVSELTVAYQQVVEICKAISRDAKVLIFDEPTAVLTLKEVEKLFAVINKLKEKGVCIIYISHRLEEIFRICDRITILKDGRNVTTIEVKDTNEKAVVTYMIGRDLSEFFPERNAKVGETVLKVENLNCGSMVKNISFEVKSGEVLGFAGLVGAGRTETMRAIFGADKKESGVIYLNGDVFKINCPKHAVRAGIGMLPEDRKQQGVLLDMSIRINGTLSTLHEFSSRPFGVLKHKKEINEVNEIIKLLTVKTPNQNNCASSLSGGNQQKVALMKWLISGCKVLIFDEPTRGVDVGAKVEIYKVMNSLAEQGVAIVMISSEMPEVIGMSDRVLVMRHGEITGEVTKENITEQNLINLSMGVS</sequence>
<dbReference type="CDD" id="cd03215">
    <property type="entry name" value="ABC_Carb_Monos_II"/>
    <property type="match status" value="1"/>
</dbReference>
<comment type="subcellular location">
    <subcellularLocation>
        <location evidence="1">Cell membrane</location>
        <topology evidence="1">Peripheral membrane protein</topology>
    </subcellularLocation>
</comment>
<dbReference type="CDD" id="cd03216">
    <property type="entry name" value="ABC_Carb_Monos_I"/>
    <property type="match status" value="1"/>
</dbReference>
<dbReference type="InterPro" id="IPR003593">
    <property type="entry name" value="AAA+_ATPase"/>
</dbReference>
<evidence type="ECO:0000256" key="3">
    <source>
        <dbReference type="ARBA" id="ARBA00022475"/>
    </source>
</evidence>
<proteinExistence type="predicted"/>
<evidence type="ECO:0000256" key="9">
    <source>
        <dbReference type="ARBA" id="ARBA00023136"/>
    </source>
</evidence>
<keyword evidence="2" id="KW-0813">Transport</keyword>
<gene>
    <name evidence="11" type="ORF">KCX82_08280</name>
</gene>
<evidence type="ECO:0000256" key="5">
    <source>
        <dbReference type="ARBA" id="ARBA00022737"/>
    </source>
</evidence>